<evidence type="ECO:0000313" key="3">
    <source>
        <dbReference type="Proteomes" id="UP000000238"/>
    </source>
</evidence>
<dbReference type="AlphaFoldDB" id="Q2S878"/>
<evidence type="ECO:0000259" key="1">
    <source>
        <dbReference type="PROSITE" id="PS51186"/>
    </source>
</evidence>
<dbReference type="STRING" id="349521.HCH_06505"/>
<reference evidence="2 3" key="1">
    <citation type="journal article" date="2005" name="Nucleic Acids Res.">
        <title>Genomic blueprint of Hahella chejuensis, a marine microbe producing an algicidal agent.</title>
        <authorList>
            <person name="Jeong H."/>
            <person name="Yim J.H."/>
            <person name="Lee C."/>
            <person name="Choi S.-H."/>
            <person name="Park Y.K."/>
            <person name="Yoon S.H."/>
            <person name="Hur C.-G."/>
            <person name="Kang H.-Y."/>
            <person name="Kim D."/>
            <person name="Lee H.H."/>
            <person name="Park K.H."/>
            <person name="Park S.-H."/>
            <person name="Park H.-S."/>
            <person name="Lee H.K."/>
            <person name="Oh T.K."/>
            <person name="Kim J.F."/>
        </authorList>
    </citation>
    <scope>NUCLEOTIDE SEQUENCE [LARGE SCALE GENOMIC DNA]</scope>
    <source>
        <strain evidence="2 3">KCTC 2396</strain>
    </source>
</reference>
<dbReference type="Gene3D" id="3.40.630.30">
    <property type="match status" value="1"/>
</dbReference>
<dbReference type="OrthoDB" id="6871659at2"/>
<evidence type="ECO:0000313" key="2">
    <source>
        <dbReference type="EMBL" id="ABC33146.1"/>
    </source>
</evidence>
<name>Q2S878_HAHCH</name>
<dbReference type="CDD" id="cd04301">
    <property type="entry name" value="NAT_SF"/>
    <property type="match status" value="1"/>
</dbReference>
<dbReference type="InterPro" id="IPR000182">
    <property type="entry name" value="GNAT_dom"/>
</dbReference>
<sequence length="145" mass="17224">MNANTDVYFRESDDQSFAERVIRESMAEYFNKYEVEWTPERVSKYWGDHENYDIFYREEKVGVLRLAFDEEACIVRDMHVLPAYRNLGVGSQAIQRAFTAAWVRELPSVRLKTFVCNPSKNLYRRHGFALVDRKDNLILMEKKVD</sequence>
<dbReference type="Proteomes" id="UP000000238">
    <property type="component" value="Chromosome"/>
</dbReference>
<keyword evidence="2" id="KW-0808">Transferase</keyword>
<dbReference type="HOGENOM" id="CLU_013985_22_3_6"/>
<dbReference type="PROSITE" id="PS51186">
    <property type="entry name" value="GNAT"/>
    <property type="match status" value="1"/>
</dbReference>
<dbReference type="Pfam" id="PF00583">
    <property type="entry name" value="Acetyltransf_1"/>
    <property type="match status" value="1"/>
</dbReference>
<dbReference type="RefSeq" id="WP_011400198.1">
    <property type="nucleotide sequence ID" value="NC_007645.1"/>
</dbReference>
<dbReference type="EMBL" id="CP000155">
    <property type="protein sequence ID" value="ABC33146.1"/>
    <property type="molecule type" value="Genomic_DNA"/>
</dbReference>
<dbReference type="KEGG" id="hch:HCH_06505"/>
<feature type="domain" description="N-acetyltransferase" evidence="1">
    <location>
        <begin position="5"/>
        <end position="145"/>
    </location>
</feature>
<accession>Q2S878</accession>
<organism evidence="2 3">
    <name type="scientific">Hahella chejuensis (strain KCTC 2396)</name>
    <dbReference type="NCBI Taxonomy" id="349521"/>
    <lineage>
        <taxon>Bacteria</taxon>
        <taxon>Pseudomonadati</taxon>
        <taxon>Pseudomonadota</taxon>
        <taxon>Gammaproteobacteria</taxon>
        <taxon>Oceanospirillales</taxon>
        <taxon>Hahellaceae</taxon>
        <taxon>Hahella</taxon>
    </lineage>
</organism>
<gene>
    <name evidence="2" type="ordered locus">HCH_06505</name>
</gene>
<dbReference type="eggNOG" id="COG0456">
    <property type="taxonomic scope" value="Bacteria"/>
</dbReference>
<dbReference type="SUPFAM" id="SSF55729">
    <property type="entry name" value="Acyl-CoA N-acyltransferases (Nat)"/>
    <property type="match status" value="1"/>
</dbReference>
<proteinExistence type="predicted"/>
<dbReference type="GO" id="GO:0016747">
    <property type="term" value="F:acyltransferase activity, transferring groups other than amino-acyl groups"/>
    <property type="evidence" value="ECO:0007669"/>
    <property type="project" value="InterPro"/>
</dbReference>
<protein>
    <submittedName>
        <fullName evidence="2">Histone acetyltransferase HPA2/related acetyltransferase</fullName>
    </submittedName>
</protein>
<dbReference type="InterPro" id="IPR016181">
    <property type="entry name" value="Acyl_CoA_acyltransferase"/>
</dbReference>
<keyword evidence="3" id="KW-1185">Reference proteome</keyword>